<proteinExistence type="predicted"/>
<dbReference type="AlphaFoldDB" id="A0AAW2G8K7"/>
<feature type="compositionally biased region" description="Basic and acidic residues" evidence="1">
    <location>
        <begin position="56"/>
        <end position="71"/>
    </location>
</feature>
<accession>A0AAW2G8K7</accession>
<evidence type="ECO:0000256" key="1">
    <source>
        <dbReference type="SAM" id="MobiDB-lite"/>
    </source>
</evidence>
<feature type="compositionally biased region" description="Basic residues" evidence="1">
    <location>
        <begin position="45"/>
        <end position="55"/>
    </location>
</feature>
<sequence length="88" mass="9798">MLHSSGLIEGEPAHLRQMSKPTAKFKGPTSFVADIQSTSPNSSNHYKKEKKKKKISSKERYEKKEEAECIKRGYAGKRRGRATGDGSS</sequence>
<feature type="region of interest" description="Disordered" evidence="1">
    <location>
        <begin position="1"/>
        <end position="88"/>
    </location>
</feature>
<gene>
    <name evidence="2" type="ORF">PUN28_005957</name>
</gene>
<organism evidence="2 3">
    <name type="scientific">Cardiocondyla obscurior</name>
    <dbReference type="NCBI Taxonomy" id="286306"/>
    <lineage>
        <taxon>Eukaryota</taxon>
        <taxon>Metazoa</taxon>
        <taxon>Ecdysozoa</taxon>
        <taxon>Arthropoda</taxon>
        <taxon>Hexapoda</taxon>
        <taxon>Insecta</taxon>
        <taxon>Pterygota</taxon>
        <taxon>Neoptera</taxon>
        <taxon>Endopterygota</taxon>
        <taxon>Hymenoptera</taxon>
        <taxon>Apocrita</taxon>
        <taxon>Aculeata</taxon>
        <taxon>Formicoidea</taxon>
        <taxon>Formicidae</taxon>
        <taxon>Myrmicinae</taxon>
        <taxon>Cardiocondyla</taxon>
    </lineage>
</organism>
<feature type="compositionally biased region" description="Polar residues" evidence="1">
    <location>
        <begin position="35"/>
        <end position="44"/>
    </location>
</feature>
<evidence type="ECO:0000313" key="2">
    <source>
        <dbReference type="EMBL" id="KAL0123790.1"/>
    </source>
</evidence>
<protein>
    <submittedName>
        <fullName evidence="2">Uncharacterized protein</fullName>
    </submittedName>
</protein>
<keyword evidence="3" id="KW-1185">Reference proteome</keyword>
<reference evidence="2 3" key="1">
    <citation type="submission" date="2023-03" db="EMBL/GenBank/DDBJ databases">
        <title>High recombination rates correlate with genetic variation in Cardiocondyla obscurior ants.</title>
        <authorList>
            <person name="Errbii M."/>
        </authorList>
    </citation>
    <scope>NUCLEOTIDE SEQUENCE [LARGE SCALE GENOMIC DNA]</scope>
    <source>
        <strain evidence="2">Alpha-2009</strain>
        <tissue evidence="2">Whole body</tissue>
    </source>
</reference>
<dbReference type="Proteomes" id="UP001430953">
    <property type="component" value="Unassembled WGS sequence"/>
</dbReference>
<evidence type="ECO:0000313" key="3">
    <source>
        <dbReference type="Proteomes" id="UP001430953"/>
    </source>
</evidence>
<dbReference type="EMBL" id="JADYXP020000005">
    <property type="protein sequence ID" value="KAL0123790.1"/>
    <property type="molecule type" value="Genomic_DNA"/>
</dbReference>
<name>A0AAW2G8K7_9HYME</name>
<comment type="caution">
    <text evidence="2">The sequence shown here is derived from an EMBL/GenBank/DDBJ whole genome shotgun (WGS) entry which is preliminary data.</text>
</comment>